<gene>
    <name evidence="2" type="ORF">hbim_03086</name>
</gene>
<feature type="compositionally biased region" description="Basic and acidic residues" evidence="1">
    <location>
        <begin position="307"/>
        <end position="317"/>
    </location>
</feature>
<accession>A0AAI8TV75</accession>
<name>A0AAI8TV75_MYCME</name>
<evidence type="ECO:0008006" key="4">
    <source>
        <dbReference type="Google" id="ProtNLM"/>
    </source>
</evidence>
<organism evidence="2 3">
    <name type="scientific">Mycolicibacterium mageritense</name>
    <name type="common">Mycobacterium mageritense</name>
    <dbReference type="NCBI Taxonomy" id="53462"/>
    <lineage>
        <taxon>Bacteria</taxon>
        <taxon>Bacillati</taxon>
        <taxon>Actinomycetota</taxon>
        <taxon>Actinomycetes</taxon>
        <taxon>Mycobacteriales</taxon>
        <taxon>Mycobacteriaceae</taxon>
        <taxon>Mycolicibacterium</taxon>
    </lineage>
</organism>
<evidence type="ECO:0000313" key="3">
    <source>
        <dbReference type="Proteomes" id="UP001241092"/>
    </source>
</evidence>
<dbReference type="Proteomes" id="UP001241092">
    <property type="component" value="Chromosome"/>
</dbReference>
<reference evidence="2" key="1">
    <citation type="submission" date="2023-03" db="EMBL/GenBank/DDBJ databases">
        <title>Draft genome sequence of a Mycolicibacterium mageritense strain H4_3_1 isolated from a hybrid biological-inorganic system reactor.</title>
        <authorList>
            <person name="Feng X."/>
            <person name="Kazama D."/>
            <person name="Sato K."/>
            <person name="Kobayashi H."/>
        </authorList>
    </citation>
    <scope>NUCLEOTIDE SEQUENCE</scope>
    <source>
        <strain evidence="2">H4_3_1</strain>
    </source>
</reference>
<evidence type="ECO:0000256" key="1">
    <source>
        <dbReference type="SAM" id="MobiDB-lite"/>
    </source>
</evidence>
<feature type="compositionally biased region" description="Low complexity" evidence="1">
    <location>
        <begin position="368"/>
        <end position="390"/>
    </location>
</feature>
<dbReference type="RefSeq" id="WP_276821213.1">
    <property type="nucleotide sequence ID" value="NZ_AP027452.1"/>
</dbReference>
<evidence type="ECO:0000313" key="2">
    <source>
        <dbReference type="EMBL" id="BDY29150.1"/>
    </source>
</evidence>
<dbReference type="AlphaFoldDB" id="A0AAI8TV75"/>
<feature type="compositionally biased region" description="Low complexity" evidence="1">
    <location>
        <begin position="280"/>
        <end position="304"/>
    </location>
</feature>
<protein>
    <recommendedName>
        <fullName evidence="4">PE-PGRS family protein</fullName>
    </recommendedName>
</protein>
<dbReference type="EMBL" id="AP027452">
    <property type="protein sequence ID" value="BDY29150.1"/>
    <property type="molecule type" value="Genomic_DNA"/>
</dbReference>
<feature type="region of interest" description="Disordered" evidence="1">
    <location>
        <begin position="247"/>
        <end position="390"/>
    </location>
</feature>
<sequence>MPLALRPYATAGIALVGAGVIAVTPVAAPPPEIQSHSVELTAAVDNPVDVFTPVFEKAAAFIQTTIANETANPLPIVNAVIAKGTADAQTLGEIAEALAPVVKAVILNFPPTAAAALQKAAAGDLDGAMSTFVPLFIGPVIGGFQQYMKLTDLVRGEFEVVARLAEATMYQAWGTALGTALAGFTVATTTAAGIEAVGTAIVSGDPANIVNAAQHGVANIASAGISAVDTTINLNVALARQAFAKAINPPPPEPEEPLTVGTAEPLSLPATTPPVEKVSAATAPATTETPAAAVETTEEPSNTPTPEPDREATKPLVRDSAIAVPGTPGVKGSAGERSTKPVTALGERVSAAVNKIGEGIKKAFARPTSKTSSTTESSTDSGTGASGDAE</sequence>
<proteinExistence type="predicted"/>